<dbReference type="GO" id="GO:0010181">
    <property type="term" value="F:FMN binding"/>
    <property type="evidence" value="ECO:0007669"/>
    <property type="project" value="InterPro"/>
</dbReference>
<dbReference type="CDD" id="cd07709">
    <property type="entry name" value="flavodiiron_proteins_MBL-fold"/>
    <property type="match status" value="1"/>
</dbReference>
<dbReference type="InterPro" id="IPR045761">
    <property type="entry name" value="ODP_dom"/>
</dbReference>
<evidence type="ECO:0000256" key="1">
    <source>
        <dbReference type="ARBA" id="ARBA00001917"/>
    </source>
</evidence>
<dbReference type="SMART" id="SM00849">
    <property type="entry name" value="Lactamase_B"/>
    <property type="match status" value="1"/>
</dbReference>
<dbReference type="InterPro" id="IPR001279">
    <property type="entry name" value="Metallo-B-lactamas"/>
</dbReference>
<dbReference type="PROSITE" id="PS50902">
    <property type="entry name" value="FLAVODOXIN_LIKE"/>
    <property type="match status" value="1"/>
</dbReference>
<dbReference type="Pfam" id="PF00258">
    <property type="entry name" value="Flavodoxin_1"/>
    <property type="match status" value="1"/>
</dbReference>
<dbReference type="PROSITE" id="PS00201">
    <property type="entry name" value="FLAVODOXIN"/>
    <property type="match status" value="1"/>
</dbReference>
<dbReference type="Pfam" id="PF19583">
    <property type="entry name" value="ODP"/>
    <property type="match status" value="1"/>
</dbReference>
<comment type="similarity">
    <text evidence="2">In the N-terminal section; belongs to the zinc metallo-hydrolase group 3 family.</text>
</comment>
<dbReference type="Proteomes" id="UP000018837">
    <property type="component" value="Unassembled WGS sequence"/>
</dbReference>
<evidence type="ECO:0000256" key="2">
    <source>
        <dbReference type="ARBA" id="ARBA00007121"/>
    </source>
</evidence>
<gene>
    <name evidence="4" type="ORF">N425_08455</name>
</gene>
<feature type="domain" description="Flavodoxin-like" evidence="3">
    <location>
        <begin position="249"/>
        <end position="386"/>
    </location>
</feature>
<name>W2C3M8_9BACT</name>
<dbReference type="EMBL" id="AYUF01000468">
    <property type="protein sequence ID" value="ETK01658.1"/>
    <property type="molecule type" value="Genomic_DNA"/>
</dbReference>
<accession>W2C3M8</accession>
<dbReference type="InterPro" id="IPR029039">
    <property type="entry name" value="Flavoprotein-like_sf"/>
</dbReference>
<protein>
    <submittedName>
        <fullName evidence="4">Flavodoxin</fullName>
    </submittedName>
</protein>
<dbReference type="InterPro" id="IPR001226">
    <property type="entry name" value="Flavodoxin_CS"/>
</dbReference>
<evidence type="ECO:0000313" key="4">
    <source>
        <dbReference type="EMBL" id="ETK01658.1"/>
    </source>
</evidence>
<comment type="cofactor">
    <cofactor evidence="1">
        <name>FMN</name>
        <dbReference type="ChEBI" id="CHEBI:58210"/>
    </cofactor>
</comment>
<dbReference type="InterPro" id="IPR016440">
    <property type="entry name" value="Rubredoxin-O_OxRdtase"/>
</dbReference>
<dbReference type="PANTHER" id="PTHR43717:SF1">
    <property type="entry name" value="ANAEROBIC NITRIC OXIDE REDUCTASE FLAVORUBREDOXIN"/>
    <property type="match status" value="1"/>
</dbReference>
<reference evidence="4 5" key="1">
    <citation type="submission" date="2013-11" db="EMBL/GenBank/DDBJ databases">
        <title>Single cell genomics of uncultured Tannerella BU063 (oral taxon 286).</title>
        <authorList>
            <person name="Beall C.J."/>
            <person name="Campbell A.G."/>
            <person name="Griffen A.L."/>
            <person name="Podar M."/>
            <person name="Leys E.J."/>
        </authorList>
    </citation>
    <scope>NUCLEOTIDE SEQUENCE [LARGE SCALE GENOMIC DNA]</scope>
    <source>
        <strain evidence="4">Cell 2</strain>
    </source>
</reference>
<dbReference type="InterPro" id="IPR036866">
    <property type="entry name" value="RibonucZ/Hydroxyglut_hydro"/>
</dbReference>
<organism evidence="4 5">
    <name type="scientific">Tannerella sp. oral taxon BU063 isolate Cell 2</name>
    <dbReference type="NCBI Taxonomy" id="1411148"/>
    <lineage>
        <taxon>Bacteria</taxon>
        <taxon>Pseudomonadati</taxon>
        <taxon>Bacteroidota</taxon>
        <taxon>Bacteroidia</taxon>
        <taxon>Bacteroidales</taxon>
        <taxon>Tannerellaceae</taxon>
        <taxon>Tannerella</taxon>
    </lineage>
</organism>
<dbReference type="InterPro" id="IPR008254">
    <property type="entry name" value="Flavodoxin/NO_synth"/>
</dbReference>
<comment type="caution">
    <text evidence="4">The sequence shown here is derived from an EMBL/GenBank/DDBJ whole genome shotgun (WGS) entry which is preliminary data.</text>
</comment>
<sequence>MKAVAKDIYYVGVNDRQKALFENLWPLPGGVSYNSYLIVDDKTVLVDTVDICYSDLFFKRVAKLLNGRKLDYLVVDHMEPDHAGSIRLLRQIYPDVKIIGNKQTFGMLAGYHGITDGLHEVKEGDTLDLGHHKLSFYMAPMVHWPEVMVTYEETEKVLFSADAFGTFGTLDGGVLDTDMDTDRFWSEMTRYYANIVGKYGAPVQRALKKLSGLEIHTICSTHGPVWTKQSGDVIALYDRLSRYEGLDGVTIVYGSMYGHTEQMAEDIATALSDGGVRHIAMHNVSKSHGSYILRDVFNYRGLIVGCPTYSGQLYPEVEMVLSEIKLREVKDRLFSYFGSFTWAGAAVKHLAAYAEAMKWEVVGTPVEQKQGISTEEQCLALGQAMAERLRGTNK</sequence>
<dbReference type="GO" id="GO:0016491">
    <property type="term" value="F:oxidoreductase activity"/>
    <property type="evidence" value="ECO:0007669"/>
    <property type="project" value="InterPro"/>
</dbReference>
<dbReference type="SUPFAM" id="SSF56281">
    <property type="entry name" value="Metallo-hydrolase/oxidoreductase"/>
    <property type="match status" value="1"/>
</dbReference>
<dbReference type="PIRSF" id="PIRSF005243">
    <property type="entry name" value="ROO"/>
    <property type="match status" value="1"/>
</dbReference>
<dbReference type="Gene3D" id="3.40.50.360">
    <property type="match status" value="1"/>
</dbReference>
<dbReference type="PATRIC" id="fig|1411148.3.peg.1317"/>
<dbReference type="SUPFAM" id="SSF52218">
    <property type="entry name" value="Flavoproteins"/>
    <property type="match status" value="1"/>
</dbReference>
<dbReference type="GO" id="GO:0009055">
    <property type="term" value="F:electron transfer activity"/>
    <property type="evidence" value="ECO:0007669"/>
    <property type="project" value="InterPro"/>
</dbReference>
<dbReference type="Gene3D" id="3.60.15.10">
    <property type="entry name" value="Ribonuclease Z/Hydroxyacylglutathione hydrolase-like"/>
    <property type="match status" value="1"/>
</dbReference>
<dbReference type="AlphaFoldDB" id="W2C3M8"/>
<dbReference type="PANTHER" id="PTHR43717">
    <property type="entry name" value="ANAEROBIC NITRIC OXIDE REDUCTASE FLAVORUBREDOXIN"/>
    <property type="match status" value="1"/>
</dbReference>
<evidence type="ECO:0000313" key="5">
    <source>
        <dbReference type="Proteomes" id="UP000018837"/>
    </source>
</evidence>
<proteinExistence type="inferred from homology"/>
<dbReference type="GO" id="GO:0046872">
    <property type="term" value="F:metal ion binding"/>
    <property type="evidence" value="ECO:0007669"/>
    <property type="project" value="InterPro"/>
</dbReference>
<evidence type="ECO:0000259" key="3">
    <source>
        <dbReference type="PROSITE" id="PS50902"/>
    </source>
</evidence>